<dbReference type="Proteomes" id="UP000204391">
    <property type="component" value="Chromosome"/>
</dbReference>
<dbReference type="OrthoDB" id="9803187at2"/>
<organism evidence="2 3">
    <name type="scientific">Virgibacillus necropolis</name>
    <dbReference type="NCBI Taxonomy" id="163877"/>
    <lineage>
        <taxon>Bacteria</taxon>
        <taxon>Bacillati</taxon>
        <taxon>Bacillota</taxon>
        <taxon>Bacilli</taxon>
        <taxon>Bacillales</taxon>
        <taxon>Bacillaceae</taxon>
        <taxon>Virgibacillus</taxon>
    </lineage>
</organism>
<dbReference type="PIRSF" id="PIRSF007510">
    <property type="entry name" value="UCP007510"/>
    <property type="match status" value="1"/>
</dbReference>
<dbReference type="AlphaFoldDB" id="A0A221MHZ0"/>
<dbReference type="KEGG" id="vne:CFK40_03115"/>
<dbReference type="RefSeq" id="WP_089534271.1">
    <property type="nucleotide sequence ID" value="NZ_CP022437.1"/>
</dbReference>
<sequence length="191" mass="21038">MIDLHQQVKDNINALVNEWITRDELNSGDFFVIGCSTSEVAGVHIGTFGSEELAAIIFAGLMDLKKATNVNLVFQCCEHLNRALVIEREVYDSHHHEEVSAIPARRAGGSMATYAFKNMINPVLVENVQAKAGIDIGDTMIGMHLKHVAIPLRFSQKMIGKARVTGAKTRPKLIGGERAIYTNSTENKSYN</sequence>
<name>A0A221MHZ0_9BACI</name>
<evidence type="ECO:0000256" key="1">
    <source>
        <dbReference type="HAMAP-Rule" id="MF_00800"/>
    </source>
</evidence>
<accession>A0A221MHZ0</accession>
<reference evidence="2 3" key="1">
    <citation type="journal article" date="2003" name="Int. J. Syst. Evol. Microbiol.">
        <title>Virgibacillus carmonensis sp. nov., Virgibacillus necropolis sp. nov. and Virgibacillus picturae sp. nov., three novel species isolated from deteriorated mural paintings, transfer of the species of the genus salibacillus to Virgibacillus, as Virgibacillus marismortui comb. nov. and Virgibacillus salexigens comb. nov., and emended description of the genus Virgibacillus.</title>
        <authorList>
            <person name="Heyrman J."/>
            <person name="Logan N.A."/>
            <person name="Busse H.J."/>
            <person name="Balcaen A."/>
            <person name="Lebbe L."/>
            <person name="Rodriguez-Diaz M."/>
            <person name="Swings J."/>
            <person name="De Vos P."/>
        </authorList>
    </citation>
    <scope>NUCLEOTIDE SEQUENCE [LARGE SCALE GENOMIC DNA]</scope>
    <source>
        <strain evidence="2 3">LMG 19488</strain>
    </source>
</reference>
<keyword evidence="3" id="KW-1185">Reference proteome</keyword>
<dbReference type="NCBIfam" id="TIGR01440">
    <property type="entry name" value="TIGR01440 family protein"/>
    <property type="match status" value="1"/>
</dbReference>
<dbReference type="Gene3D" id="3.40.50.10360">
    <property type="entry name" value="Hypothetical protein TT1679"/>
    <property type="match status" value="1"/>
</dbReference>
<dbReference type="InterPro" id="IPR028345">
    <property type="entry name" value="Antibiotic_NAT-like"/>
</dbReference>
<dbReference type="SUPFAM" id="SSF110710">
    <property type="entry name" value="TTHA0583/YokD-like"/>
    <property type="match status" value="1"/>
</dbReference>
<dbReference type="EMBL" id="CP022437">
    <property type="protein sequence ID" value="ASN07278.1"/>
    <property type="molecule type" value="Genomic_DNA"/>
</dbReference>
<gene>
    <name evidence="2" type="ORF">CFK40_03115</name>
</gene>
<dbReference type="Pfam" id="PF04260">
    <property type="entry name" value="DUF436"/>
    <property type="match status" value="1"/>
</dbReference>
<comment type="similarity">
    <text evidence="1">Belongs to the UPF0340 family.</text>
</comment>
<evidence type="ECO:0000313" key="3">
    <source>
        <dbReference type="Proteomes" id="UP000204391"/>
    </source>
</evidence>
<dbReference type="InterPro" id="IPR006340">
    <property type="entry name" value="DUF436"/>
</dbReference>
<proteinExistence type="inferred from homology"/>
<protein>
    <recommendedName>
        <fullName evidence="1">UPF0340 protein CFK40_03115</fullName>
    </recommendedName>
</protein>
<dbReference type="HAMAP" id="MF_00800">
    <property type="entry name" value="UPF0340"/>
    <property type="match status" value="1"/>
</dbReference>
<evidence type="ECO:0000313" key="2">
    <source>
        <dbReference type="EMBL" id="ASN07278.1"/>
    </source>
</evidence>